<feature type="region of interest" description="Disordered" evidence="1">
    <location>
        <begin position="240"/>
        <end position="263"/>
    </location>
</feature>
<dbReference type="RefSeq" id="XP_062659306.1">
    <property type="nucleotide sequence ID" value="XM_062798498.1"/>
</dbReference>
<reference evidence="2" key="1">
    <citation type="journal article" date="2023" name="Mol. Phylogenet. Evol.">
        <title>Genome-scale phylogeny and comparative genomics of the fungal order Sordariales.</title>
        <authorList>
            <person name="Hensen N."/>
            <person name="Bonometti L."/>
            <person name="Westerberg I."/>
            <person name="Brannstrom I.O."/>
            <person name="Guillou S."/>
            <person name="Cros-Aarteil S."/>
            <person name="Calhoun S."/>
            <person name="Haridas S."/>
            <person name="Kuo A."/>
            <person name="Mondo S."/>
            <person name="Pangilinan J."/>
            <person name="Riley R."/>
            <person name="LaButti K."/>
            <person name="Andreopoulos B."/>
            <person name="Lipzen A."/>
            <person name="Chen C."/>
            <person name="Yan M."/>
            <person name="Daum C."/>
            <person name="Ng V."/>
            <person name="Clum A."/>
            <person name="Steindorff A."/>
            <person name="Ohm R.A."/>
            <person name="Martin F."/>
            <person name="Silar P."/>
            <person name="Natvig D.O."/>
            <person name="Lalanne C."/>
            <person name="Gautier V."/>
            <person name="Ament-Velasquez S.L."/>
            <person name="Kruys A."/>
            <person name="Hutchinson M.I."/>
            <person name="Powell A.J."/>
            <person name="Barry K."/>
            <person name="Miller A.N."/>
            <person name="Grigoriev I.V."/>
            <person name="Debuchy R."/>
            <person name="Gladieux P."/>
            <person name="Hiltunen Thoren M."/>
            <person name="Johannesson H."/>
        </authorList>
    </citation>
    <scope>NUCLEOTIDE SEQUENCE</scope>
    <source>
        <strain evidence="2">CBS 168.71</strain>
    </source>
</reference>
<dbReference type="PANTHER" id="PTHR41390:SF1">
    <property type="entry name" value="NADH-UBIQUINONE OXIDOREDUCTASE 213 KDA SUBUNIT"/>
    <property type="match status" value="1"/>
</dbReference>
<evidence type="ECO:0000313" key="3">
    <source>
        <dbReference type="Proteomes" id="UP001278766"/>
    </source>
</evidence>
<dbReference type="PANTHER" id="PTHR41390">
    <property type="entry name" value="CHROMOSOME 7, WHOLE GENOME SHOTGUN SEQUENCE"/>
    <property type="match status" value="1"/>
</dbReference>
<proteinExistence type="predicted"/>
<protein>
    <submittedName>
        <fullName evidence="2">Uncharacterized protein</fullName>
    </submittedName>
</protein>
<dbReference type="GeneID" id="87835446"/>
<sequence length="263" mass="28051">MTFVSSHKMKRIVGQNPEEDPHHSRNSVSAPSPPEGSRPVEGSSPRRNQSIPPELADILVPSLKVGAVAGACGIFTGAAAGIIRSAPTLFFSVIAGGQWFTLGTSYYATRLMTLKHFAQEEPTTGDKVRASTVAGGVAGTLGGLLRGPRNVIPGAVVFSLLGAGGQTIANWRAVEAAKAAEVAEVAKAADAAPKPPSEFWSRWSPIKQLSDQDYENILEEKLLRVEADIALIDDRVKELRESERRMKEGGSETERNTAHSNKA</sequence>
<feature type="region of interest" description="Disordered" evidence="1">
    <location>
        <begin position="1"/>
        <end position="51"/>
    </location>
</feature>
<name>A0AAE0HFU3_9PEZI</name>
<gene>
    <name evidence="2" type="ORF">B0H64DRAFT_154709</name>
</gene>
<dbReference type="AlphaFoldDB" id="A0AAE0HFU3"/>
<accession>A0AAE0HFU3</accession>
<dbReference type="EMBL" id="JAUEPN010000004">
    <property type="protein sequence ID" value="KAK3295792.1"/>
    <property type="molecule type" value="Genomic_DNA"/>
</dbReference>
<evidence type="ECO:0000313" key="2">
    <source>
        <dbReference type="EMBL" id="KAK3295792.1"/>
    </source>
</evidence>
<feature type="compositionally biased region" description="Basic and acidic residues" evidence="1">
    <location>
        <begin position="240"/>
        <end position="257"/>
    </location>
</feature>
<organism evidence="2 3">
    <name type="scientific">Chaetomium fimeti</name>
    <dbReference type="NCBI Taxonomy" id="1854472"/>
    <lineage>
        <taxon>Eukaryota</taxon>
        <taxon>Fungi</taxon>
        <taxon>Dikarya</taxon>
        <taxon>Ascomycota</taxon>
        <taxon>Pezizomycotina</taxon>
        <taxon>Sordariomycetes</taxon>
        <taxon>Sordariomycetidae</taxon>
        <taxon>Sordariales</taxon>
        <taxon>Chaetomiaceae</taxon>
        <taxon>Chaetomium</taxon>
    </lineage>
</organism>
<dbReference type="Proteomes" id="UP001278766">
    <property type="component" value="Unassembled WGS sequence"/>
</dbReference>
<evidence type="ECO:0000256" key="1">
    <source>
        <dbReference type="SAM" id="MobiDB-lite"/>
    </source>
</evidence>
<comment type="caution">
    <text evidence="2">The sequence shown here is derived from an EMBL/GenBank/DDBJ whole genome shotgun (WGS) entry which is preliminary data.</text>
</comment>
<reference evidence="2" key="2">
    <citation type="submission" date="2023-06" db="EMBL/GenBank/DDBJ databases">
        <authorList>
            <consortium name="Lawrence Berkeley National Laboratory"/>
            <person name="Haridas S."/>
            <person name="Hensen N."/>
            <person name="Bonometti L."/>
            <person name="Westerberg I."/>
            <person name="Brannstrom I.O."/>
            <person name="Guillou S."/>
            <person name="Cros-Aarteil S."/>
            <person name="Calhoun S."/>
            <person name="Kuo A."/>
            <person name="Mondo S."/>
            <person name="Pangilinan J."/>
            <person name="Riley R."/>
            <person name="Labutti K."/>
            <person name="Andreopoulos B."/>
            <person name="Lipzen A."/>
            <person name="Chen C."/>
            <person name="Yanf M."/>
            <person name="Daum C."/>
            <person name="Ng V."/>
            <person name="Clum A."/>
            <person name="Steindorff A."/>
            <person name="Ohm R."/>
            <person name="Martin F."/>
            <person name="Silar P."/>
            <person name="Natvig D."/>
            <person name="Lalanne C."/>
            <person name="Gautier V."/>
            <person name="Ament-Velasquez S.L."/>
            <person name="Kruys A."/>
            <person name="Hutchinson M.I."/>
            <person name="Powell A.J."/>
            <person name="Barry K."/>
            <person name="Miller A.N."/>
            <person name="Grigoriev I.V."/>
            <person name="Debuchy R."/>
            <person name="Gladieux P."/>
            <person name="Thoren M.H."/>
            <person name="Johannesson H."/>
        </authorList>
    </citation>
    <scope>NUCLEOTIDE SEQUENCE</scope>
    <source>
        <strain evidence="2">CBS 168.71</strain>
    </source>
</reference>
<keyword evidence="3" id="KW-1185">Reference proteome</keyword>